<dbReference type="Proteomes" id="UP001066276">
    <property type="component" value="Chromosome 6"/>
</dbReference>
<dbReference type="EMBL" id="JANPWB010000010">
    <property type="protein sequence ID" value="KAJ1138664.1"/>
    <property type="molecule type" value="Genomic_DNA"/>
</dbReference>
<evidence type="ECO:0000313" key="3">
    <source>
        <dbReference type="Proteomes" id="UP001066276"/>
    </source>
</evidence>
<sequence length="108" mass="11846">MVSGSVFLHGDNPAHPRPDRSELYFLLIHAAVRRPVDHMQGCGFATKRRPQMSSGPREARSGRPHLSPKGSPDAAAPHELPDVLQGGLTEPKCLPTRYGACRRVERLS</sequence>
<proteinExistence type="predicted"/>
<organism evidence="2 3">
    <name type="scientific">Pleurodeles waltl</name>
    <name type="common">Iberian ribbed newt</name>
    <dbReference type="NCBI Taxonomy" id="8319"/>
    <lineage>
        <taxon>Eukaryota</taxon>
        <taxon>Metazoa</taxon>
        <taxon>Chordata</taxon>
        <taxon>Craniata</taxon>
        <taxon>Vertebrata</taxon>
        <taxon>Euteleostomi</taxon>
        <taxon>Amphibia</taxon>
        <taxon>Batrachia</taxon>
        <taxon>Caudata</taxon>
        <taxon>Salamandroidea</taxon>
        <taxon>Salamandridae</taxon>
        <taxon>Pleurodelinae</taxon>
        <taxon>Pleurodeles</taxon>
    </lineage>
</organism>
<dbReference type="AlphaFoldDB" id="A0AAV7QHV1"/>
<evidence type="ECO:0000313" key="2">
    <source>
        <dbReference type="EMBL" id="KAJ1138664.1"/>
    </source>
</evidence>
<comment type="caution">
    <text evidence="2">The sequence shown here is derived from an EMBL/GenBank/DDBJ whole genome shotgun (WGS) entry which is preliminary data.</text>
</comment>
<gene>
    <name evidence="2" type="ORF">NDU88_005045</name>
</gene>
<protein>
    <submittedName>
        <fullName evidence="2">Uncharacterized protein</fullName>
    </submittedName>
</protein>
<name>A0AAV7QHV1_PLEWA</name>
<reference evidence="2" key="1">
    <citation type="journal article" date="2022" name="bioRxiv">
        <title>Sequencing and chromosome-scale assembly of the giantPleurodeles waltlgenome.</title>
        <authorList>
            <person name="Brown T."/>
            <person name="Elewa A."/>
            <person name="Iarovenko S."/>
            <person name="Subramanian E."/>
            <person name="Araus A.J."/>
            <person name="Petzold A."/>
            <person name="Susuki M."/>
            <person name="Suzuki K.-i.T."/>
            <person name="Hayashi T."/>
            <person name="Toyoda A."/>
            <person name="Oliveira C."/>
            <person name="Osipova E."/>
            <person name="Leigh N.D."/>
            <person name="Simon A."/>
            <person name="Yun M.H."/>
        </authorList>
    </citation>
    <scope>NUCLEOTIDE SEQUENCE</scope>
    <source>
        <strain evidence="2">20211129_DDA</strain>
        <tissue evidence="2">Liver</tissue>
    </source>
</reference>
<accession>A0AAV7QHV1</accession>
<feature type="region of interest" description="Disordered" evidence="1">
    <location>
        <begin position="40"/>
        <end position="94"/>
    </location>
</feature>
<keyword evidence="3" id="KW-1185">Reference proteome</keyword>
<evidence type="ECO:0000256" key="1">
    <source>
        <dbReference type="SAM" id="MobiDB-lite"/>
    </source>
</evidence>